<dbReference type="AlphaFoldDB" id="A0A3L8E0W6"/>
<evidence type="ECO:0000313" key="2">
    <source>
        <dbReference type="Proteomes" id="UP000279307"/>
    </source>
</evidence>
<name>A0A3L8E0W6_OOCBI</name>
<dbReference type="EMBL" id="QOIP01000002">
    <property type="protein sequence ID" value="RLU26103.1"/>
    <property type="molecule type" value="Genomic_DNA"/>
</dbReference>
<proteinExistence type="predicted"/>
<reference evidence="1 2" key="1">
    <citation type="journal article" date="2018" name="Genome Res.">
        <title>The genomic architecture and molecular evolution of ant odorant receptors.</title>
        <authorList>
            <person name="McKenzie S.K."/>
            <person name="Kronauer D.J.C."/>
        </authorList>
    </citation>
    <scope>NUCLEOTIDE SEQUENCE [LARGE SCALE GENOMIC DNA]</scope>
    <source>
        <strain evidence="1">Clonal line C1</strain>
    </source>
</reference>
<dbReference type="Proteomes" id="UP000279307">
    <property type="component" value="Chromosome 2"/>
</dbReference>
<sequence>MYGYVLPCELTRKEKRTRYDYCTHIINKCEIDPSFLDRLIIGCELSISTPEMTSSTPGTSRQDEQVAVLQTACCFYDSTGLMYRECHTTTAKEEDAGTSPERLSIVWNSIIESRPDYEGEKPKQTPRFYLLLDRSYDIIDTHNLHPTTSLSRNPGFIPHLLIMCGNNRSVPGFLLWLASVARHGHTFQFY</sequence>
<comment type="caution">
    <text evidence="1">The sequence shown here is derived from an EMBL/GenBank/DDBJ whole genome shotgun (WGS) entry which is preliminary data.</text>
</comment>
<organism evidence="1 2">
    <name type="scientific">Ooceraea biroi</name>
    <name type="common">Clonal raider ant</name>
    <name type="synonym">Cerapachys biroi</name>
    <dbReference type="NCBI Taxonomy" id="2015173"/>
    <lineage>
        <taxon>Eukaryota</taxon>
        <taxon>Metazoa</taxon>
        <taxon>Ecdysozoa</taxon>
        <taxon>Arthropoda</taxon>
        <taxon>Hexapoda</taxon>
        <taxon>Insecta</taxon>
        <taxon>Pterygota</taxon>
        <taxon>Neoptera</taxon>
        <taxon>Endopterygota</taxon>
        <taxon>Hymenoptera</taxon>
        <taxon>Apocrita</taxon>
        <taxon>Aculeata</taxon>
        <taxon>Formicoidea</taxon>
        <taxon>Formicidae</taxon>
        <taxon>Dorylinae</taxon>
        <taxon>Ooceraea</taxon>
    </lineage>
</organism>
<protein>
    <submittedName>
        <fullName evidence="1">Uncharacterized protein</fullName>
    </submittedName>
</protein>
<accession>A0A3L8E0W6</accession>
<gene>
    <name evidence="1" type="ORF">DMN91_002268</name>
</gene>
<evidence type="ECO:0000313" key="1">
    <source>
        <dbReference type="EMBL" id="RLU26103.1"/>
    </source>
</evidence>